<proteinExistence type="predicted"/>
<sequence length="218" mass="25189">MINSSLESSRRDGLNGIKTIFLALIDGELFLPINRGDKNDAKYFISIYLTDIVRIKTYRIYEIFKCEIPISYTERWLLIKIANVGFYLEKLLKECKSVKAKLCEEDAIADNGRDCVSNWISISDNTPTPAADYPIKRPRLIDYGDVIFNIIRLSTRLLNTGGLDWNYQESSEFEMILVENVRFLHTSYKSDLCDKTTTPIFLCRLMPDVENLECNRDS</sequence>
<dbReference type="AlphaFoldDB" id="A0A2N0S411"/>
<evidence type="ECO:0000313" key="1">
    <source>
        <dbReference type="EMBL" id="PKC70291.1"/>
    </source>
</evidence>
<name>A0A2N0S411_9GLOM</name>
<dbReference type="EMBL" id="LLXH01000229">
    <property type="protein sequence ID" value="PKC70291.1"/>
    <property type="molecule type" value="Genomic_DNA"/>
</dbReference>
<dbReference type="Proteomes" id="UP000232688">
    <property type="component" value="Unassembled WGS sequence"/>
</dbReference>
<reference evidence="1 2" key="1">
    <citation type="submission" date="2017-10" db="EMBL/GenBank/DDBJ databases">
        <title>Extensive intraspecific genome diversity in a model arbuscular mycorrhizal fungus.</title>
        <authorList>
            <person name="Chen E.C.H."/>
            <person name="Morin E."/>
            <person name="Baudet D."/>
            <person name="Noel J."/>
            <person name="Ndikumana S."/>
            <person name="Charron P."/>
            <person name="St-Onge C."/>
            <person name="Giorgi J."/>
            <person name="Grigoriev I.V."/>
            <person name="Roux C."/>
            <person name="Martin F.M."/>
            <person name="Corradi N."/>
        </authorList>
    </citation>
    <scope>NUCLEOTIDE SEQUENCE [LARGE SCALE GENOMIC DNA]</scope>
    <source>
        <strain evidence="1 2">A1</strain>
    </source>
</reference>
<organism evidence="1 2">
    <name type="scientific">Rhizophagus irregularis</name>
    <dbReference type="NCBI Taxonomy" id="588596"/>
    <lineage>
        <taxon>Eukaryota</taxon>
        <taxon>Fungi</taxon>
        <taxon>Fungi incertae sedis</taxon>
        <taxon>Mucoromycota</taxon>
        <taxon>Glomeromycotina</taxon>
        <taxon>Glomeromycetes</taxon>
        <taxon>Glomerales</taxon>
        <taxon>Glomeraceae</taxon>
        <taxon>Rhizophagus</taxon>
    </lineage>
</organism>
<dbReference type="VEuPathDB" id="FungiDB:RhiirA1_454938"/>
<comment type="caution">
    <text evidence="1">The sequence shown here is derived from an EMBL/GenBank/DDBJ whole genome shotgun (WGS) entry which is preliminary data.</text>
</comment>
<evidence type="ECO:0000313" key="2">
    <source>
        <dbReference type="Proteomes" id="UP000232688"/>
    </source>
</evidence>
<reference evidence="1 2" key="2">
    <citation type="submission" date="2017-10" db="EMBL/GenBank/DDBJ databases">
        <title>Genome analyses suggest a sexual origin of heterokaryosis in a supposedly ancient asexual fungus.</title>
        <authorList>
            <person name="Corradi N."/>
            <person name="Sedzielewska K."/>
            <person name="Noel J."/>
            <person name="Charron P."/>
            <person name="Farinelli L."/>
            <person name="Marton T."/>
            <person name="Kruger M."/>
            <person name="Pelin A."/>
            <person name="Brachmann A."/>
            <person name="Corradi N."/>
        </authorList>
    </citation>
    <scope>NUCLEOTIDE SEQUENCE [LARGE SCALE GENOMIC DNA]</scope>
    <source>
        <strain evidence="1 2">A1</strain>
    </source>
</reference>
<accession>A0A2N0S411</accession>
<protein>
    <submittedName>
        <fullName evidence="1">Uncharacterized protein</fullName>
    </submittedName>
</protein>
<dbReference type="VEuPathDB" id="FungiDB:FUN_025637"/>
<gene>
    <name evidence="1" type="ORF">RhiirA1_454938</name>
</gene>